<protein>
    <recommendedName>
        <fullName evidence="4">DUF4468 domain-containing protein</fullName>
    </recommendedName>
</protein>
<keyword evidence="1" id="KW-0732">Signal</keyword>
<evidence type="ECO:0008006" key="4">
    <source>
        <dbReference type="Google" id="ProtNLM"/>
    </source>
</evidence>
<sequence length="201" mass="22810">MKQFYPLLLLLCCSISAVAKDMEGYLVTKDNDTVRIHISRAQLRQFMLSGVSIQVRDQPDRIAVYTVKDINGCGYLEQGRWVHYRVKPVAKGGQYFLELLAEGPNVSVYQYMQNIAMYGGSSVLQEFYTIEKSNGKILYLTNYNPLPDFDKGLKEFFKEYAGIDELIAPLFVRRGKVQEDMQQVMDFVNGKAATAPVAVKP</sequence>
<evidence type="ECO:0000313" key="3">
    <source>
        <dbReference type="Proteomes" id="UP001220610"/>
    </source>
</evidence>
<feature type="signal peptide" evidence="1">
    <location>
        <begin position="1"/>
        <end position="19"/>
    </location>
</feature>
<dbReference type="AlphaFoldDB" id="A0AAJ5WR35"/>
<name>A0AAJ5WR35_9BACT</name>
<organism evidence="2 3">
    <name type="scientific">Candidatus Pseudobacter hemicellulosilyticus</name>
    <dbReference type="NCBI Taxonomy" id="3121375"/>
    <lineage>
        <taxon>Bacteria</taxon>
        <taxon>Pseudomonadati</taxon>
        <taxon>Bacteroidota</taxon>
        <taxon>Chitinophagia</taxon>
        <taxon>Chitinophagales</taxon>
        <taxon>Chitinophagaceae</taxon>
        <taxon>Pseudobacter</taxon>
    </lineage>
</organism>
<accession>A0AAJ5WR35</accession>
<proteinExistence type="predicted"/>
<gene>
    <name evidence="2" type="ORF">P0Y53_18820</name>
</gene>
<reference evidence="2" key="1">
    <citation type="submission" date="2023-03" db="EMBL/GenBank/DDBJ databases">
        <title>Andean soil-derived lignocellulolytic bacterial consortium as a source of novel taxa and putative plastic-active enzymes.</title>
        <authorList>
            <person name="Diaz-Garcia L."/>
            <person name="Chuvochina M."/>
            <person name="Feuerriegel G."/>
            <person name="Bunk B."/>
            <person name="Sproer C."/>
            <person name="Streit W.R."/>
            <person name="Rodriguez L.M."/>
            <person name="Overmann J."/>
            <person name="Jimenez D.J."/>
        </authorList>
    </citation>
    <scope>NUCLEOTIDE SEQUENCE</scope>
    <source>
        <strain evidence="2">MAG 7</strain>
    </source>
</reference>
<feature type="chain" id="PRO_5042476377" description="DUF4468 domain-containing protein" evidence="1">
    <location>
        <begin position="20"/>
        <end position="201"/>
    </location>
</feature>
<evidence type="ECO:0000256" key="1">
    <source>
        <dbReference type="SAM" id="SignalP"/>
    </source>
</evidence>
<dbReference type="Proteomes" id="UP001220610">
    <property type="component" value="Chromosome"/>
</dbReference>
<dbReference type="EMBL" id="CP119311">
    <property type="protein sequence ID" value="WEK34544.1"/>
    <property type="molecule type" value="Genomic_DNA"/>
</dbReference>
<evidence type="ECO:0000313" key="2">
    <source>
        <dbReference type="EMBL" id="WEK34544.1"/>
    </source>
</evidence>